<evidence type="ECO:0000259" key="2">
    <source>
        <dbReference type="Pfam" id="PF09323"/>
    </source>
</evidence>
<protein>
    <submittedName>
        <fullName evidence="4">TIGR03943 family putative permease subunit</fullName>
    </submittedName>
</protein>
<keyword evidence="1" id="KW-0812">Transmembrane</keyword>
<dbReference type="Pfam" id="PF21537">
    <property type="entry name" value="DUF1980_C"/>
    <property type="match status" value="1"/>
</dbReference>
<feature type="transmembrane region" description="Helical" evidence="1">
    <location>
        <begin position="90"/>
        <end position="111"/>
    </location>
</feature>
<feature type="domain" description="DUF1980" evidence="3">
    <location>
        <begin position="190"/>
        <end position="318"/>
    </location>
</feature>
<sequence>MQETRDYSFHLYIRGIILIGFSMLSFKLILSGDIFNFIAPRMMPFIYFATLTFLLLGVIQVWRSSSKDKDELYCDCGVDHGASGNALKSIIIYSIFIIPVVTGFLFSDVVIDSSIAAKRGVKFSGNNPQTAAGELEQFDEEKVLEYLDDPEEYIAQLEESIGIDESKIPPDAPLEHPEGFELQAPPEGFYEELEKKLLAMDKIIVEEETYIQTMNIIDMNVDKFVGKQIEMVGFVYREENFTEDQMVVARFGLSCCVADASVYGTLSTGEMVKELNEDQWIRVTGTITKTIYNDWTLPYIQIEQLEKIEQPDQPYIYETY</sequence>
<dbReference type="Pfam" id="PF09323">
    <property type="entry name" value="DUF1980"/>
    <property type="match status" value="1"/>
</dbReference>
<organism evidence="4 5">
    <name type="scientific">Bacillus salitolerans</name>
    <dbReference type="NCBI Taxonomy" id="1437434"/>
    <lineage>
        <taxon>Bacteria</taxon>
        <taxon>Bacillati</taxon>
        <taxon>Bacillota</taxon>
        <taxon>Bacilli</taxon>
        <taxon>Bacillales</taxon>
        <taxon>Bacillaceae</taxon>
        <taxon>Bacillus</taxon>
    </lineage>
</organism>
<dbReference type="RefSeq" id="WP_377930458.1">
    <property type="nucleotide sequence ID" value="NZ_JBHUEM010000054.1"/>
</dbReference>
<accession>A0ABW4LXD0</accession>
<evidence type="ECO:0000313" key="4">
    <source>
        <dbReference type="EMBL" id="MFD1739226.1"/>
    </source>
</evidence>
<feature type="domain" description="DUF1980" evidence="2">
    <location>
        <begin position="13"/>
        <end position="121"/>
    </location>
</feature>
<proteinExistence type="predicted"/>
<dbReference type="NCBIfam" id="TIGR03943">
    <property type="entry name" value="TIGR03943 family putative permease subunit"/>
    <property type="match status" value="1"/>
</dbReference>
<keyword evidence="1" id="KW-1133">Transmembrane helix</keyword>
<evidence type="ECO:0000259" key="3">
    <source>
        <dbReference type="Pfam" id="PF21537"/>
    </source>
</evidence>
<comment type="caution">
    <text evidence="4">The sequence shown here is derived from an EMBL/GenBank/DDBJ whole genome shotgun (WGS) entry which is preliminary data.</text>
</comment>
<name>A0ABW4LXD0_9BACI</name>
<evidence type="ECO:0000313" key="5">
    <source>
        <dbReference type="Proteomes" id="UP001597214"/>
    </source>
</evidence>
<dbReference type="PANTHER" id="PTHR40047:SF1">
    <property type="entry name" value="UPF0703 PROTEIN YCGQ"/>
    <property type="match status" value="1"/>
</dbReference>
<dbReference type="InterPro" id="IPR052955">
    <property type="entry name" value="UPF0703_membrane_permease"/>
</dbReference>
<evidence type="ECO:0000256" key="1">
    <source>
        <dbReference type="SAM" id="Phobius"/>
    </source>
</evidence>
<dbReference type="PANTHER" id="PTHR40047">
    <property type="entry name" value="UPF0703 PROTEIN YCGQ"/>
    <property type="match status" value="1"/>
</dbReference>
<dbReference type="Proteomes" id="UP001597214">
    <property type="component" value="Unassembled WGS sequence"/>
</dbReference>
<feature type="transmembrane region" description="Helical" evidence="1">
    <location>
        <begin position="42"/>
        <end position="62"/>
    </location>
</feature>
<reference evidence="5" key="1">
    <citation type="journal article" date="2019" name="Int. J. Syst. Evol. Microbiol.">
        <title>The Global Catalogue of Microorganisms (GCM) 10K type strain sequencing project: providing services to taxonomists for standard genome sequencing and annotation.</title>
        <authorList>
            <consortium name="The Broad Institute Genomics Platform"/>
            <consortium name="The Broad Institute Genome Sequencing Center for Infectious Disease"/>
            <person name="Wu L."/>
            <person name="Ma J."/>
        </authorList>
    </citation>
    <scope>NUCLEOTIDE SEQUENCE [LARGE SCALE GENOMIC DNA]</scope>
    <source>
        <strain evidence="5">CCUG 49339</strain>
    </source>
</reference>
<dbReference type="EMBL" id="JBHUEM010000054">
    <property type="protein sequence ID" value="MFD1739226.1"/>
    <property type="molecule type" value="Genomic_DNA"/>
</dbReference>
<keyword evidence="1" id="KW-0472">Membrane</keyword>
<dbReference type="InterPro" id="IPR048447">
    <property type="entry name" value="DUF1980_C"/>
</dbReference>
<feature type="transmembrane region" description="Helical" evidence="1">
    <location>
        <begin position="12"/>
        <end position="30"/>
    </location>
</feature>
<dbReference type="InterPro" id="IPR048493">
    <property type="entry name" value="DUF1980_N"/>
</dbReference>
<gene>
    <name evidence="4" type="ORF">ACFSCX_22350</name>
</gene>
<keyword evidence="5" id="KW-1185">Reference proteome</keyword>
<dbReference type="InterPro" id="IPR015402">
    <property type="entry name" value="DUF1980"/>
</dbReference>